<evidence type="ECO:0000313" key="3">
    <source>
        <dbReference type="EMBL" id="KAI7725144.1"/>
    </source>
</evidence>
<reference evidence="3" key="1">
    <citation type="submission" date="2022-06" db="EMBL/GenBank/DDBJ databases">
        <title>Uncovering the hologenomic basis of an extraordinary plant invasion.</title>
        <authorList>
            <person name="Bieker V.C."/>
            <person name="Martin M.D."/>
            <person name="Gilbert T."/>
            <person name="Hodgins K."/>
            <person name="Battlay P."/>
            <person name="Petersen B."/>
            <person name="Wilson J."/>
        </authorList>
    </citation>
    <scope>NUCLEOTIDE SEQUENCE</scope>
    <source>
        <strain evidence="3">AA19_3_7</strain>
        <tissue evidence="3">Leaf</tissue>
    </source>
</reference>
<dbReference type="PANTHER" id="PTHR34060">
    <property type="entry name" value="POLYKETIDE CYCLASE / DEHYDRASE AND LIPID TRANSPORT PROTEIN"/>
    <property type="match status" value="1"/>
</dbReference>
<gene>
    <name evidence="3" type="ORF">M8C21_010494</name>
</gene>
<feature type="domain" description="Coenzyme Q-binding protein COQ10 START" evidence="2">
    <location>
        <begin position="115"/>
        <end position="249"/>
    </location>
</feature>
<protein>
    <recommendedName>
        <fullName evidence="2">Coenzyme Q-binding protein COQ10 START domain-containing protein</fullName>
    </recommendedName>
</protein>
<feature type="region of interest" description="Disordered" evidence="1">
    <location>
        <begin position="500"/>
        <end position="532"/>
    </location>
</feature>
<dbReference type="EMBL" id="JAMZMK010012040">
    <property type="protein sequence ID" value="KAI7725144.1"/>
    <property type="molecule type" value="Genomic_DNA"/>
</dbReference>
<dbReference type="Proteomes" id="UP001206925">
    <property type="component" value="Unassembled WGS sequence"/>
</dbReference>
<feature type="region of interest" description="Disordered" evidence="1">
    <location>
        <begin position="670"/>
        <end position="690"/>
    </location>
</feature>
<dbReference type="SUPFAM" id="SSF55961">
    <property type="entry name" value="Bet v1-like"/>
    <property type="match status" value="2"/>
</dbReference>
<proteinExistence type="predicted"/>
<feature type="compositionally biased region" description="Basic and acidic residues" evidence="1">
    <location>
        <begin position="721"/>
        <end position="735"/>
    </location>
</feature>
<evidence type="ECO:0000259" key="2">
    <source>
        <dbReference type="Pfam" id="PF03364"/>
    </source>
</evidence>
<dbReference type="InterPro" id="IPR023393">
    <property type="entry name" value="START-like_dom_sf"/>
</dbReference>
<organism evidence="3 4">
    <name type="scientific">Ambrosia artemisiifolia</name>
    <name type="common">Common ragweed</name>
    <dbReference type="NCBI Taxonomy" id="4212"/>
    <lineage>
        <taxon>Eukaryota</taxon>
        <taxon>Viridiplantae</taxon>
        <taxon>Streptophyta</taxon>
        <taxon>Embryophyta</taxon>
        <taxon>Tracheophyta</taxon>
        <taxon>Spermatophyta</taxon>
        <taxon>Magnoliopsida</taxon>
        <taxon>eudicotyledons</taxon>
        <taxon>Gunneridae</taxon>
        <taxon>Pentapetalae</taxon>
        <taxon>asterids</taxon>
        <taxon>campanulids</taxon>
        <taxon>Asterales</taxon>
        <taxon>Asteraceae</taxon>
        <taxon>Asteroideae</taxon>
        <taxon>Heliantheae alliance</taxon>
        <taxon>Heliantheae</taxon>
        <taxon>Ambrosia</taxon>
    </lineage>
</organism>
<dbReference type="GO" id="GO:0042548">
    <property type="term" value="P:regulation of photosynthesis, light reaction"/>
    <property type="evidence" value="ECO:0007669"/>
    <property type="project" value="TreeGrafter"/>
</dbReference>
<accession>A0AAD5BL70</accession>
<evidence type="ECO:0000256" key="1">
    <source>
        <dbReference type="SAM" id="MobiDB-lite"/>
    </source>
</evidence>
<dbReference type="PANTHER" id="PTHR34060:SF2">
    <property type="entry name" value="OS03G0837900 PROTEIN"/>
    <property type="match status" value="1"/>
</dbReference>
<evidence type="ECO:0000313" key="4">
    <source>
        <dbReference type="Proteomes" id="UP001206925"/>
    </source>
</evidence>
<dbReference type="AlphaFoldDB" id="A0AAD5BL70"/>
<keyword evidence="4" id="KW-1185">Reference proteome</keyword>
<name>A0AAD5BL70_AMBAR</name>
<feature type="region of interest" description="Disordered" evidence="1">
    <location>
        <begin position="719"/>
        <end position="738"/>
    </location>
</feature>
<dbReference type="CDD" id="cd08866">
    <property type="entry name" value="SRPBCC_11"/>
    <property type="match status" value="2"/>
</dbReference>
<feature type="compositionally biased region" description="Basic and acidic residues" evidence="1">
    <location>
        <begin position="500"/>
        <end position="528"/>
    </location>
</feature>
<dbReference type="Gene3D" id="3.30.530.20">
    <property type="match status" value="2"/>
</dbReference>
<dbReference type="InterPro" id="IPR005031">
    <property type="entry name" value="COQ10_START"/>
</dbReference>
<comment type="caution">
    <text evidence="3">The sequence shown here is derived from an EMBL/GenBank/DDBJ whole genome shotgun (WGS) entry which is preliminary data.</text>
</comment>
<dbReference type="Pfam" id="PF03364">
    <property type="entry name" value="Polyketide_cyc"/>
    <property type="match status" value="2"/>
</dbReference>
<feature type="domain" description="Coenzyme Q-binding protein COQ10 START" evidence="2">
    <location>
        <begin position="346"/>
        <end position="476"/>
    </location>
</feature>
<sequence>MLVSDHSLYSNHNHHNNHRLSATTAVNRHHKPHRNLNKLNRYSLNFSNSTTSNHTLNSVPDRNVIKLVCNNASINNGISAEEVVLFEEGGRKRKVLCEVEVVSWRERRVKSEVVVDADVDSVWNALTDYERLADFIPNLIFSARIPCAHPGRIWLEQRGLQRALYWHIEARVVLDLQEIINSANGRELHFSMVDGDFKKFEGKWSVKSGRRSSTTILSYEVNVIPNFNLPAIFMERIIRSDLPVNLQAIARRSERNFEGNENTCTEVRSATQSIASTTIDIDGTIDKNIPTVASKQTVEVNNNWGVFGKTCQIDSPCKVDEVHLRRFDGLLENGGVHRCVFASITVKAPVREVWNVLTSYETLPEIVPNLAISKVLARENNKVRILQEGCKGLLYMVLHARVVLDLCEYLEQEISFEQVEGDFDSFKGRWLLEQLGNHHTLLKYSVESKMHAGSLLSEAIMEEVIYEDLPSNLCAIRDYIEKNEAKTYVEACNNALHTQDDDTRSSIKHTNDEDPSKQSSKGNEENLSRRRHRVVGLHKDMEVLKTELLKFISEHGQEGFMPMRSQLRKHGRFDMEKAISRRGGFRKFASLMNLSLAYKDPKPKGYWDHLENLKEEISRFQKSWGMDPAYMPSRKSFERGGRYDIARALEKWGGLHEVSRLLSLKVRHPNRMRNNANDGEKAPSKPDVSQDTEKWMGVGVISKNDRNHERFAIQTPDVDGAYEKGKDGEANREHPMPSLAINGFSFRDAMSGDKVKQCFKESVAGKRQYGYISSALSRKRSRQERSPDVVESEHLGIKHKSDHVSFPDLNNSIHTLESGSGVNTMEELVNHVGEDGEIKDNDGGGPIENDGGVCRYCSIRGWIVGFGTG</sequence>